<dbReference type="PANTHER" id="PTHR11986">
    <property type="entry name" value="AMINOTRANSFERASE CLASS III"/>
    <property type="match status" value="1"/>
</dbReference>
<dbReference type="Proteomes" id="UP000050562">
    <property type="component" value="Unassembled WGS sequence"/>
</dbReference>
<dbReference type="EMBL" id="LJRC01000267">
    <property type="protein sequence ID" value="KPY30891.1"/>
    <property type="molecule type" value="Genomic_DNA"/>
</dbReference>
<evidence type="ECO:0000313" key="5">
    <source>
        <dbReference type="EMBL" id="KPY30891.1"/>
    </source>
</evidence>
<dbReference type="GO" id="GO:0033094">
    <property type="term" value="F:putrescine--2-oxoglutarate transaminase activity"/>
    <property type="evidence" value="ECO:0007669"/>
    <property type="project" value="TreeGrafter"/>
</dbReference>
<organism evidence="5 6">
    <name type="scientific">Pseudomonas syringae pv. primulae</name>
    <dbReference type="NCBI Taxonomy" id="251707"/>
    <lineage>
        <taxon>Bacteria</taxon>
        <taxon>Pseudomonadati</taxon>
        <taxon>Pseudomonadota</taxon>
        <taxon>Gammaproteobacteria</taxon>
        <taxon>Pseudomonadales</taxon>
        <taxon>Pseudomonadaceae</taxon>
        <taxon>Pseudomonas</taxon>
    </lineage>
</organism>
<evidence type="ECO:0000256" key="1">
    <source>
        <dbReference type="ARBA" id="ARBA00001933"/>
    </source>
</evidence>
<evidence type="ECO:0000256" key="2">
    <source>
        <dbReference type="ARBA" id="ARBA00022576"/>
    </source>
</evidence>
<evidence type="ECO:0000256" key="3">
    <source>
        <dbReference type="ARBA" id="ARBA00022898"/>
    </source>
</evidence>
<dbReference type="InterPro" id="IPR015424">
    <property type="entry name" value="PyrdxlP-dep_Trfase"/>
</dbReference>
<dbReference type="AlphaFoldDB" id="A0A0Q0AD35"/>
<dbReference type="SUPFAM" id="SSF53383">
    <property type="entry name" value="PLP-dependent transferases"/>
    <property type="match status" value="1"/>
</dbReference>
<dbReference type="PANTHER" id="PTHR11986:SF112">
    <property type="entry name" value="PUTRESCINE AMINOTRANSFERASE"/>
    <property type="match status" value="1"/>
</dbReference>
<dbReference type="PATRIC" id="fig|251707.3.peg.3730"/>
<dbReference type="InterPro" id="IPR015421">
    <property type="entry name" value="PyrdxlP-dep_Trfase_major"/>
</dbReference>
<evidence type="ECO:0008006" key="7">
    <source>
        <dbReference type="Google" id="ProtNLM"/>
    </source>
</evidence>
<name>A0A0Q0AD35_9PSED</name>
<keyword evidence="2" id="KW-0808">Transferase</keyword>
<comment type="cofactor">
    <cofactor evidence="1">
        <name>pyridoxal 5'-phosphate</name>
        <dbReference type="ChEBI" id="CHEBI:597326"/>
    </cofactor>
</comment>
<dbReference type="InterPro" id="IPR050103">
    <property type="entry name" value="Class-III_PLP-dep_AT"/>
</dbReference>
<evidence type="ECO:0000256" key="4">
    <source>
        <dbReference type="RuleBase" id="RU003560"/>
    </source>
</evidence>
<sequence>MKNTKKTIVAGLYETYTDAEGQEIIDLSGGFGFQVPEVIDAVKAQAEIMGLSNRVLMSEPLIALCRRLAGLLPDPLVSSYVCSSGDEAFEGALKLCKGLNPRRNTLVFIKGGDYGSLTYGRSLTQPDRYSEIQRLLGFKRVAVSHSDDLAKIDWNDCFAVCHTSVITDEKGVLRLIEQPLLDRLYAAAGDAKAPVIAMDVATCLGSLGTLFGFQQYSNTPDIAVLGGPLGGSAVPIGTYTCSEEMAYKVYGRSTPAKHGSTTAGNPMACVAALTTLDYLHTHDSPQRCTHNGQLLAGVLTDLGATALGGWVSVPLHGRDEAQLREALYQNGVYASPARGNALVLRCPVTARSLPVERAGQRIKETFRHVLNHAA</sequence>
<dbReference type="Gene3D" id="3.40.640.10">
    <property type="entry name" value="Type I PLP-dependent aspartate aminotransferase-like (Major domain)"/>
    <property type="match status" value="1"/>
</dbReference>
<dbReference type="RefSeq" id="WP_057410926.1">
    <property type="nucleotide sequence ID" value="NZ_LJRC01000267.1"/>
</dbReference>
<reference evidence="5 6" key="1">
    <citation type="submission" date="2015-09" db="EMBL/GenBank/DDBJ databases">
        <title>Genome announcement of multiple Pseudomonas syringae strains.</title>
        <authorList>
            <person name="Thakur S."/>
            <person name="Wang P.W."/>
            <person name="Gong Y."/>
            <person name="Weir B.S."/>
            <person name="Guttman D.S."/>
        </authorList>
    </citation>
    <scope>NUCLEOTIDE SEQUENCE [LARGE SCALE GENOMIC DNA]</scope>
    <source>
        <strain evidence="5 6">ICMP3956</strain>
    </source>
</reference>
<dbReference type="GO" id="GO:0030170">
    <property type="term" value="F:pyridoxal phosphate binding"/>
    <property type="evidence" value="ECO:0007669"/>
    <property type="project" value="InterPro"/>
</dbReference>
<comment type="similarity">
    <text evidence="4">Belongs to the class-III pyridoxal-phosphate-dependent aminotransferase family.</text>
</comment>
<accession>A0A0Q0AD35</accession>
<evidence type="ECO:0000313" key="6">
    <source>
        <dbReference type="Proteomes" id="UP000050562"/>
    </source>
</evidence>
<comment type="caution">
    <text evidence="5">The sequence shown here is derived from an EMBL/GenBank/DDBJ whole genome shotgun (WGS) entry which is preliminary data.</text>
</comment>
<proteinExistence type="inferred from homology"/>
<dbReference type="GO" id="GO:0009447">
    <property type="term" value="P:putrescine catabolic process"/>
    <property type="evidence" value="ECO:0007669"/>
    <property type="project" value="TreeGrafter"/>
</dbReference>
<dbReference type="InterPro" id="IPR015422">
    <property type="entry name" value="PyrdxlP-dep_Trfase_small"/>
</dbReference>
<keyword evidence="3 4" id="KW-0663">Pyridoxal phosphate</keyword>
<dbReference type="InterPro" id="IPR005814">
    <property type="entry name" value="Aminotrans_3"/>
</dbReference>
<gene>
    <name evidence="5" type="ORF">ALO52_02816</name>
</gene>
<dbReference type="GO" id="GO:0042802">
    <property type="term" value="F:identical protein binding"/>
    <property type="evidence" value="ECO:0007669"/>
    <property type="project" value="TreeGrafter"/>
</dbReference>
<keyword evidence="2" id="KW-0032">Aminotransferase</keyword>
<dbReference type="Pfam" id="PF00202">
    <property type="entry name" value="Aminotran_3"/>
    <property type="match status" value="1"/>
</dbReference>
<dbReference type="Gene3D" id="3.90.1150.10">
    <property type="entry name" value="Aspartate Aminotransferase, domain 1"/>
    <property type="match status" value="1"/>
</dbReference>
<protein>
    <recommendedName>
        <fullName evidence="7">Acetylornithine aminotransferase</fullName>
    </recommendedName>
</protein>